<evidence type="ECO:0000313" key="1">
    <source>
        <dbReference type="EMBL" id="CAI9551270.1"/>
    </source>
</evidence>
<evidence type="ECO:0000313" key="2">
    <source>
        <dbReference type="Proteomes" id="UP001162483"/>
    </source>
</evidence>
<dbReference type="Gene3D" id="3.30.420.10">
    <property type="entry name" value="Ribonuclease H-like superfamily/Ribonuclease H"/>
    <property type="match status" value="1"/>
</dbReference>
<feature type="non-terminal residue" evidence="1">
    <location>
        <position position="61"/>
    </location>
</feature>
<name>A0ABN9BU75_9NEOB</name>
<dbReference type="EMBL" id="CATNWA010006033">
    <property type="protein sequence ID" value="CAI9551270.1"/>
    <property type="molecule type" value="Genomic_DNA"/>
</dbReference>
<dbReference type="Proteomes" id="UP001162483">
    <property type="component" value="Unassembled WGS sequence"/>
</dbReference>
<gene>
    <name evidence="1" type="ORF">SPARVUS_LOCUS3714779</name>
</gene>
<keyword evidence="2" id="KW-1185">Reference proteome</keyword>
<comment type="caution">
    <text evidence="1">The sequence shown here is derived from an EMBL/GenBank/DDBJ whole genome shotgun (WGS) entry which is preliminary data.</text>
</comment>
<proteinExistence type="predicted"/>
<organism evidence="1 2">
    <name type="scientific">Staurois parvus</name>
    <dbReference type="NCBI Taxonomy" id="386267"/>
    <lineage>
        <taxon>Eukaryota</taxon>
        <taxon>Metazoa</taxon>
        <taxon>Chordata</taxon>
        <taxon>Craniata</taxon>
        <taxon>Vertebrata</taxon>
        <taxon>Euteleostomi</taxon>
        <taxon>Amphibia</taxon>
        <taxon>Batrachia</taxon>
        <taxon>Anura</taxon>
        <taxon>Neobatrachia</taxon>
        <taxon>Ranoidea</taxon>
        <taxon>Ranidae</taxon>
        <taxon>Staurois</taxon>
    </lineage>
</organism>
<sequence>MTKWKQLGTTATSLQTPTLEQWRRVLCSDKAYFSVWQSDGCAWVWRLLGERYLPDCIVPSV</sequence>
<reference evidence="1" key="1">
    <citation type="submission" date="2023-05" db="EMBL/GenBank/DDBJ databases">
        <authorList>
            <person name="Stuckert A."/>
        </authorList>
    </citation>
    <scope>NUCLEOTIDE SEQUENCE</scope>
</reference>
<dbReference type="InterPro" id="IPR036397">
    <property type="entry name" value="RNaseH_sf"/>
</dbReference>
<accession>A0ABN9BU75</accession>
<protein>
    <submittedName>
        <fullName evidence="1">Uncharacterized protein</fullName>
    </submittedName>
</protein>